<gene>
    <name evidence="3" type="ORF">K9W45_10600</name>
</gene>
<keyword evidence="1" id="KW-1133">Transmembrane helix</keyword>
<organism evidence="3">
    <name type="scientific">Candidatus Heimdallarchaeum aukensis</name>
    <dbReference type="NCBI Taxonomy" id="2876573"/>
    <lineage>
        <taxon>Archaea</taxon>
        <taxon>Promethearchaeati</taxon>
        <taxon>Candidatus Heimdallarchaeota</taxon>
        <taxon>Candidatus Heimdallarchaeia (ex Rinke et al. 2021) (nom. nud.)</taxon>
        <taxon>Candidatus Heimdallarchaeales</taxon>
        <taxon>Candidatus Heimdallarchaeaceae</taxon>
        <taxon>Candidatus Heimdallarchaeum</taxon>
    </lineage>
</organism>
<feature type="transmembrane region" description="Helical" evidence="1">
    <location>
        <begin position="262"/>
        <end position="283"/>
    </location>
</feature>
<proteinExistence type="predicted"/>
<dbReference type="SUPFAM" id="SSF46785">
    <property type="entry name" value="Winged helix' DNA-binding domain"/>
    <property type="match status" value="1"/>
</dbReference>
<accession>A0A9Y1BJN2</accession>
<name>A0A9Y1BJN2_9ARCH</name>
<dbReference type="GO" id="GO:0003700">
    <property type="term" value="F:DNA-binding transcription factor activity"/>
    <property type="evidence" value="ECO:0007669"/>
    <property type="project" value="InterPro"/>
</dbReference>
<reference evidence="3" key="1">
    <citation type="journal article" date="2022" name="Nat. Microbiol.">
        <title>Unique mobile elements and scalable gene flow at the prokaryote-eukaryote boundary revealed by circularized Asgard archaea genomes.</title>
        <authorList>
            <person name="Wu F."/>
            <person name="Speth D.R."/>
            <person name="Philosof A."/>
            <person name="Cremiere A."/>
            <person name="Narayanan A."/>
            <person name="Barco R.A."/>
            <person name="Connon S.A."/>
            <person name="Amend J.P."/>
            <person name="Antoshechkin I.A."/>
            <person name="Orphan V.J."/>
        </authorList>
    </citation>
    <scope>NUCLEOTIDE SEQUENCE</scope>
    <source>
        <strain evidence="3">PM71</strain>
    </source>
</reference>
<feature type="transmembrane region" description="Helical" evidence="1">
    <location>
        <begin position="123"/>
        <end position="143"/>
    </location>
</feature>
<dbReference type="CDD" id="cd00090">
    <property type="entry name" value="HTH_ARSR"/>
    <property type="match status" value="1"/>
</dbReference>
<dbReference type="SMART" id="SM00418">
    <property type="entry name" value="HTH_ARSR"/>
    <property type="match status" value="1"/>
</dbReference>
<keyword evidence="1" id="KW-0812">Transmembrane</keyword>
<evidence type="ECO:0000256" key="1">
    <source>
        <dbReference type="SAM" id="Phobius"/>
    </source>
</evidence>
<dbReference type="EMBL" id="CP084166">
    <property type="protein sequence ID" value="UJG40276.1"/>
    <property type="molecule type" value="Genomic_DNA"/>
</dbReference>
<dbReference type="Proteomes" id="UP001201020">
    <property type="component" value="Chromosome"/>
</dbReference>
<feature type="transmembrane region" description="Helical" evidence="1">
    <location>
        <begin position="196"/>
        <end position="214"/>
    </location>
</feature>
<sequence>MSPSKTKEPINIFKALSNPIRRNLVSFIGDKTRYGDSVSFTQIQQEFNMKVGTLYHHLDSLGDLITQDEKKKYLLTPKGVQAYNLIEDKIDAFAKEMPTFGPFSFLHRVFLRNYFEKIQSDPLRFLGISLFIFSGLVTGSYFLSYGPIFIFPTLISPQFLTPVLFVLSALVIYLLIELFTSLFFRKTTDKLALFQAVLYSQIPLFIFSIIEYFVMDVDYSVSPLDISIWLFLLLIFIQLLFLGVIIEALIVIKGLRMEKAGLIALLVIYLLNLFSFLLLRGLVVSI</sequence>
<feature type="domain" description="HTH arsR-type" evidence="2">
    <location>
        <begin position="11"/>
        <end position="88"/>
    </location>
</feature>
<evidence type="ECO:0000313" key="3">
    <source>
        <dbReference type="EMBL" id="UJG40276.1"/>
    </source>
</evidence>
<feature type="transmembrane region" description="Helical" evidence="1">
    <location>
        <begin position="226"/>
        <end position="250"/>
    </location>
</feature>
<dbReference type="InterPro" id="IPR011991">
    <property type="entry name" value="ArsR-like_HTH"/>
</dbReference>
<dbReference type="InterPro" id="IPR036388">
    <property type="entry name" value="WH-like_DNA-bd_sf"/>
</dbReference>
<evidence type="ECO:0000259" key="2">
    <source>
        <dbReference type="SMART" id="SM00418"/>
    </source>
</evidence>
<dbReference type="AlphaFoldDB" id="A0A9Y1BJN2"/>
<keyword evidence="1" id="KW-0472">Membrane</keyword>
<dbReference type="InterPro" id="IPR036390">
    <property type="entry name" value="WH_DNA-bd_sf"/>
</dbReference>
<feature type="transmembrane region" description="Helical" evidence="1">
    <location>
        <begin position="163"/>
        <end position="184"/>
    </location>
</feature>
<protein>
    <submittedName>
        <fullName evidence="3">Helix-turn-helix domain-containing protein</fullName>
    </submittedName>
</protein>
<dbReference type="InterPro" id="IPR001845">
    <property type="entry name" value="HTH_ArsR_DNA-bd_dom"/>
</dbReference>
<dbReference type="Gene3D" id="1.10.10.10">
    <property type="entry name" value="Winged helix-like DNA-binding domain superfamily/Winged helix DNA-binding domain"/>
    <property type="match status" value="1"/>
</dbReference>